<evidence type="ECO:0000313" key="3">
    <source>
        <dbReference type="Proteomes" id="UP000077177"/>
    </source>
</evidence>
<keyword evidence="1" id="KW-0472">Membrane</keyword>
<dbReference type="KEGG" id="fla:SY85_12685"/>
<protein>
    <submittedName>
        <fullName evidence="2">Uncharacterized protein</fullName>
    </submittedName>
</protein>
<evidence type="ECO:0000256" key="1">
    <source>
        <dbReference type="SAM" id="Phobius"/>
    </source>
</evidence>
<reference evidence="2 3" key="2">
    <citation type="journal article" date="2016" name="Int. J. Syst. Evol. Microbiol.">
        <title>Flavisolibacter tropicus sp. nov., isolated from tropical soil.</title>
        <authorList>
            <person name="Lee J.J."/>
            <person name="Kang M.S."/>
            <person name="Kim G.S."/>
            <person name="Lee C.S."/>
            <person name="Lim S."/>
            <person name="Lee J."/>
            <person name="Roh S.H."/>
            <person name="Kang H."/>
            <person name="Ha J.M."/>
            <person name="Bae S."/>
            <person name="Jung H.Y."/>
            <person name="Kim M.K."/>
        </authorList>
    </citation>
    <scope>NUCLEOTIDE SEQUENCE [LARGE SCALE GENOMIC DNA]</scope>
    <source>
        <strain evidence="2 3">LCS9</strain>
    </source>
</reference>
<gene>
    <name evidence="2" type="ORF">SY85_12685</name>
</gene>
<keyword evidence="1" id="KW-0812">Transmembrane</keyword>
<name>A0A172TVY5_9BACT</name>
<dbReference type="Proteomes" id="UP000077177">
    <property type="component" value="Chromosome"/>
</dbReference>
<dbReference type="STRING" id="1492898.SY85_12685"/>
<reference evidence="3" key="1">
    <citation type="submission" date="2015-01" db="EMBL/GenBank/DDBJ databases">
        <title>Flavisolibacter sp./LCS9/ whole genome sequencing.</title>
        <authorList>
            <person name="Kim M.K."/>
            <person name="Srinivasan S."/>
            <person name="Lee J.-J."/>
        </authorList>
    </citation>
    <scope>NUCLEOTIDE SEQUENCE [LARGE SCALE GENOMIC DNA]</scope>
    <source>
        <strain evidence="3">LCS9</strain>
    </source>
</reference>
<organism evidence="2 3">
    <name type="scientific">Flavisolibacter tropicus</name>
    <dbReference type="NCBI Taxonomy" id="1492898"/>
    <lineage>
        <taxon>Bacteria</taxon>
        <taxon>Pseudomonadati</taxon>
        <taxon>Bacteroidota</taxon>
        <taxon>Chitinophagia</taxon>
        <taxon>Chitinophagales</taxon>
        <taxon>Chitinophagaceae</taxon>
        <taxon>Flavisolibacter</taxon>
    </lineage>
</organism>
<evidence type="ECO:0000313" key="2">
    <source>
        <dbReference type="EMBL" id="ANE51235.1"/>
    </source>
</evidence>
<dbReference type="AlphaFoldDB" id="A0A172TVY5"/>
<keyword evidence="3" id="KW-1185">Reference proteome</keyword>
<proteinExistence type="predicted"/>
<keyword evidence="1" id="KW-1133">Transmembrane helix</keyword>
<feature type="transmembrane region" description="Helical" evidence="1">
    <location>
        <begin position="43"/>
        <end position="63"/>
    </location>
</feature>
<accession>A0A172TVY5</accession>
<sequence length="70" mass="7803">MGAKIFLSIITAFLLMLAGYLILTGKRAEGSYYSDTGWIQSSFNGYLLLIVALGFWVATVYVFRRNKGKS</sequence>
<feature type="transmembrane region" description="Helical" evidence="1">
    <location>
        <begin position="5"/>
        <end position="23"/>
    </location>
</feature>
<dbReference type="EMBL" id="CP011390">
    <property type="protein sequence ID" value="ANE51235.1"/>
    <property type="molecule type" value="Genomic_DNA"/>
</dbReference>